<dbReference type="EMBL" id="CACVBS010000044">
    <property type="protein sequence ID" value="CAA7264293.1"/>
    <property type="molecule type" value="Genomic_DNA"/>
</dbReference>
<organism evidence="13 14">
    <name type="scientific">Cyclocybe aegerita</name>
    <name type="common">Black poplar mushroom</name>
    <name type="synonym">Agrocybe aegerita</name>
    <dbReference type="NCBI Taxonomy" id="1973307"/>
    <lineage>
        <taxon>Eukaryota</taxon>
        <taxon>Fungi</taxon>
        <taxon>Dikarya</taxon>
        <taxon>Basidiomycota</taxon>
        <taxon>Agaricomycotina</taxon>
        <taxon>Agaricomycetes</taxon>
        <taxon>Agaricomycetidae</taxon>
        <taxon>Agaricales</taxon>
        <taxon>Agaricineae</taxon>
        <taxon>Bolbitiaceae</taxon>
        <taxon>Cyclocybe</taxon>
    </lineage>
</organism>
<comment type="similarity">
    <text evidence="3">Belongs to the 2-oxoacid dehydrogenase family.</text>
</comment>
<dbReference type="PROSITE" id="PS50968">
    <property type="entry name" value="BIOTINYL_LIPOYL"/>
    <property type="match status" value="1"/>
</dbReference>
<evidence type="ECO:0000256" key="8">
    <source>
        <dbReference type="ARBA" id="ARBA00022946"/>
    </source>
</evidence>
<evidence type="ECO:0000256" key="11">
    <source>
        <dbReference type="SAM" id="MobiDB-lite"/>
    </source>
</evidence>
<dbReference type="NCBIfam" id="TIGR01347">
    <property type="entry name" value="sucB"/>
    <property type="match status" value="1"/>
</dbReference>
<feature type="compositionally biased region" description="Basic and acidic residues" evidence="11">
    <location>
        <begin position="210"/>
        <end position="241"/>
    </location>
</feature>
<dbReference type="GO" id="GO:0006099">
    <property type="term" value="P:tricarboxylic acid cycle"/>
    <property type="evidence" value="ECO:0007669"/>
    <property type="project" value="UniProtKB-KW"/>
</dbReference>
<dbReference type="PANTHER" id="PTHR43416:SF5">
    <property type="entry name" value="DIHYDROLIPOYLLYSINE-RESIDUE SUCCINYLTRANSFERASE COMPONENT OF 2-OXOGLUTARATE DEHYDROGENASE COMPLEX, MITOCHONDRIAL"/>
    <property type="match status" value="1"/>
</dbReference>
<keyword evidence="8" id="KW-0809">Transit peptide</keyword>
<evidence type="ECO:0000256" key="6">
    <source>
        <dbReference type="ARBA" id="ARBA00022679"/>
    </source>
</evidence>
<gene>
    <name evidence="13" type="ORF">AAE3_LOCUS6650</name>
</gene>
<keyword evidence="9" id="KW-0012">Acyltransferase</keyword>
<evidence type="ECO:0000256" key="9">
    <source>
        <dbReference type="ARBA" id="ARBA00023315"/>
    </source>
</evidence>
<dbReference type="Proteomes" id="UP000467700">
    <property type="component" value="Unassembled WGS sequence"/>
</dbReference>
<evidence type="ECO:0000259" key="12">
    <source>
        <dbReference type="PROSITE" id="PS50968"/>
    </source>
</evidence>
<evidence type="ECO:0000313" key="14">
    <source>
        <dbReference type="Proteomes" id="UP000467700"/>
    </source>
</evidence>
<dbReference type="InterPro" id="IPR011053">
    <property type="entry name" value="Single_hybrid_motif"/>
</dbReference>
<dbReference type="Pfam" id="PF00198">
    <property type="entry name" value="2-oxoacid_dh"/>
    <property type="match status" value="1"/>
</dbReference>
<comment type="pathway">
    <text evidence="2">Amino-acid degradation; L-lysine degradation via saccharopine pathway; glutaryl-CoA from L-lysine: step 6/6.</text>
</comment>
<feature type="compositionally biased region" description="Polar residues" evidence="11">
    <location>
        <begin position="11"/>
        <end position="24"/>
    </location>
</feature>
<feature type="region of interest" description="Disordered" evidence="11">
    <location>
        <begin position="157"/>
        <end position="259"/>
    </location>
</feature>
<dbReference type="NCBIfam" id="NF004309">
    <property type="entry name" value="PRK05704.1"/>
    <property type="match status" value="1"/>
</dbReference>
<dbReference type="Gene3D" id="2.40.50.100">
    <property type="match status" value="1"/>
</dbReference>
<dbReference type="InterPro" id="IPR001078">
    <property type="entry name" value="2-oxoacid_DH_actylTfrase"/>
</dbReference>
<feature type="region of interest" description="Disordered" evidence="11">
    <location>
        <begin position="1"/>
        <end position="24"/>
    </location>
</feature>
<protein>
    <recommendedName>
        <fullName evidence="4">dihydrolipoyllysine-residue succinyltransferase</fullName>
        <ecNumber evidence="4">2.3.1.61</ecNumber>
    </recommendedName>
    <alternativeName>
        <fullName evidence="10">2-oxoglutarate dehydrogenase complex component E2</fullName>
    </alternativeName>
</protein>
<feature type="domain" description="Lipoyl-binding" evidence="12">
    <location>
        <begin position="82"/>
        <end position="157"/>
    </location>
</feature>
<dbReference type="PROSITE" id="PS00189">
    <property type="entry name" value="LIPOYL"/>
    <property type="match status" value="1"/>
</dbReference>
<dbReference type="GO" id="GO:0004149">
    <property type="term" value="F:dihydrolipoyllysine-residue succinyltransferase activity"/>
    <property type="evidence" value="ECO:0007669"/>
    <property type="project" value="UniProtKB-EC"/>
</dbReference>
<sequence>MAGRVSEEGKLSQTNDTGTSATSIQPTILSPPLLFPVLMLSRNVVAIARGRGLLRAKHLQEASVILNRAKVAKFHASRLLQAETIKVPQMAESISEGTLKSWSKQEGDTVVADEEVATIETDKIDVSVNAPQAGKIVKLLANEEDTVTVGQDLFVLEPGDFSESSSPASPPPKEEQSPSETEESKPKDTTEPSDQQTDKSLPEPPTPSSADKKADKPKEDKSPKKEKEDKKEKREKKDKDSAPPAPRPVAGSRNETRVKMNRMRLRIAERLKQSQNAAASLTTFNEIDMSALVALRKKYKDSIQKEHDVKLGFMSFFSKACVLALQEIPVANASIEGEEIVYRDFVDLSIAVATPKGLVTPVVRNAESLSLLDIEREISALGKKARDGKLTLEDMTGGSFTISNGGVFGSLYGTPIINLPQSAVLGMHTIKDRAVVVDGQIVIRPIMIIALTYDHRLLDGREATTFLVKVKEYLEDPAKMLLAA</sequence>
<evidence type="ECO:0000256" key="4">
    <source>
        <dbReference type="ARBA" id="ARBA00012945"/>
    </source>
</evidence>
<comment type="caution">
    <text evidence="13">The sequence shown here is derived from an EMBL/GenBank/DDBJ whole genome shotgun (WGS) entry which is preliminary data.</text>
</comment>
<evidence type="ECO:0000256" key="3">
    <source>
        <dbReference type="ARBA" id="ARBA00007317"/>
    </source>
</evidence>
<dbReference type="FunFam" id="3.30.559.10:FF:000007">
    <property type="entry name" value="Dihydrolipoamide acetyltransferase component of pyruvate dehydrogenase complex"/>
    <property type="match status" value="1"/>
</dbReference>
<dbReference type="InterPro" id="IPR050537">
    <property type="entry name" value="2-oxoacid_dehydrogenase"/>
</dbReference>
<dbReference type="GO" id="GO:0045252">
    <property type="term" value="C:oxoglutarate dehydrogenase complex"/>
    <property type="evidence" value="ECO:0007669"/>
    <property type="project" value="InterPro"/>
</dbReference>
<dbReference type="EC" id="2.3.1.61" evidence="4"/>
<evidence type="ECO:0000256" key="7">
    <source>
        <dbReference type="ARBA" id="ARBA00022823"/>
    </source>
</evidence>
<evidence type="ECO:0000256" key="2">
    <source>
        <dbReference type="ARBA" id="ARBA00005145"/>
    </source>
</evidence>
<dbReference type="InterPro" id="IPR000089">
    <property type="entry name" value="Biotin_lipoyl"/>
</dbReference>
<reference evidence="13 14" key="1">
    <citation type="submission" date="2020-01" db="EMBL/GenBank/DDBJ databases">
        <authorList>
            <person name="Gupta K D."/>
        </authorList>
    </citation>
    <scope>NUCLEOTIDE SEQUENCE [LARGE SCALE GENOMIC DNA]</scope>
</reference>
<comment type="cofactor">
    <cofactor evidence="1">
        <name>(R)-lipoate</name>
        <dbReference type="ChEBI" id="CHEBI:83088"/>
    </cofactor>
</comment>
<dbReference type="PANTHER" id="PTHR43416">
    <property type="entry name" value="DIHYDROLIPOYLLYSINE-RESIDUE SUCCINYLTRANSFERASE COMPONENT OF 2-OXOGLUTARATE DEHYDROGENASE COMPLEX, MITOCHONDRIAL-RELATED"/>
    <property type="match status" value="1"/>
</dbReference>
<feature type="compositionally biased region" description="Basic and acidic residues" evidence="11">
    <location>
        <begin position="172"/>
        <end position="201"/>
    </location>
</feature>
<dbReference type="GO" id="GO:0005739">
    <property type="term" value="C:mitochondrion"/>
    <property type="evidence" value="ECO:0007669"/>
    <property type="project" value="TreeGrafter"/>
</dbReference>
<dbReference type="InterPro" id="IPR003016">
    <property type="entry name" value="2-oxoA_DH_lipoyl-BS"/>
</dbReference>
<evidence type="ECO:0000256" key="10">
    <source>
        <dbReference type="ARBA" id="ARBA00032406"/>
    </source>
</evidence>
<dbReference type="AlphaFoldDB" id="A0A8S0XJ76"/>
<keyword evidence="5" id="KW-0816">Tricarboxylic acid cycle</keyword>
<evidence type="ECO:0000313" key="13">
    <source>
        <dbReference type="EMBL" id="CAA7264293.1"/>
    </source>
</evidence>
<keyword evidence="7" id="KW-0450">Lipoyl</keyword>
<accession>A0A8S0XJ76</accession>
<dbReference type="InterPro" id="IPR023213">
    <property type="entry name" value="CAT-like_dom_sf"/>
</dbReference>
<keyword evidence="6" id="KW-0808">Transferase</keyword>
<name>A0A8S0XJ76_CYCAE</name>
<dbReference type="OrthoDB" id="5391403at2759"/>
<evidence type="ECO:0000256" key="1">
    <source>
        <dbReference type="ARBA" id="ARBA00001938"/>
    </source>
</evidence>
<keyword evidence="14" id="KW-1185">Reference proteome</keyword>
<dbReference type="Pfam" id="PF00364">
    <property type="entry name" value="Biotin_lipoyl"/>
    <property type="match status" value="1"/>
</dbReference>
<dbReference type="InterPro" id="IPR006255">
    <property type="entry name" value="SucB"/>
</dbReference>
<dbReference type="CDD" id="cd06849">
    <property type="entry name" value="lipoyl_domain"/>
    <property type="match status" value="1"/>
</dbReference>
<evidence type="ECO:0000256" key="5">
    <source>
        <dbReference type="ARBA" id="ARBA00022532"/>
    </source>
</evidence>
<dbReference type="SUPFAM" id="SSF51230">
    <property type="entry name" value="Single hybrid motif"/>
    <property type="match status" value="1"/>
</dbReference>
<proteinExistence type="inferred from homology"/>
<dbReference type="Gene3D" id="3.30.559.10">
    <property type="entry name" value="Chloramphenicol acetyltransferase-like domain"/>
    <property type="match status" value="1"/>
</dbReference>
<feature type="compositionally biased region" description="Basic and acidic residues" evidence="11">
    <location>
        <begin position="1"/>
        <end position="10"/>
    </location>
</feature>
<dbReference type="SUPFAM" id="SSF52777">
    <property type="entry name" value="CoA-dependent acyltransferases"/>
    <property type="match status" value="1"/>
</dbReference>